<proteinExistence type="inferred from homology"/>
<organism evidence="3 4">
    <name type="scientific">Parastrongyloides trichosuri</name>
    <name type="common">Possum-specific nematode worm</name>
    <dbReference type="NCBI Taxonomy" id="131310"/>
    <lineage>
        <taxon>Eukaryota</taxon>
        <taxon>Metazoa</taxon>
        <taxon>Ecdysozoa</taxon>
        <taxon>Nematoda</taxon>
        <taxon>Chromadorea</taxon>
        <taxon>Rhabditida</taxon>
        <taxon>Tylenchina</taxon>
        <taxon>Panagrolaimomorpha</taxon>
        <taxon>Strongyloidoidea</taxon>
        <taxon>Strongyloididae</taxon>
        <taxon>Parastrongyloides</taxon>
    </lineage>
</organism>
<dbReference type="PANTHER" id="PTHR36842:SF1">
    <property type="entry name" value="PROTEIN TOLB"/>
    <property type="match status" value="1"/>
</dbReference>
<dbReference type="STRING" id="131310.A0A0N5A1U3"/>
<accession>A0A0N5A1U3</accession>
<dbReference type="InterPro" id="IPR011042">
    <property type="entry name" value="6-blade_b-propeller_TolB-like"/>
</dbReference>
<dbReference type="WBParaSite" id="PTRK_0001559000.1">
    <property type="protein sequence ID" value="PTRK_0001559000.1"/>
    <property type="gene ID" value="PTRK_0001559000"/>
</dbReference>
<protein>
    <submittedName>
        <fullName evidence="4">DPPIV_N domain-containing protein</fullName>
    </submittedName>
</protein>
<dbReference type="SUPFAM" id="SSF82171">
    <property type="entry name" value="DPP6 N-terminal domain-like"/>
    <property type="match status" value="2"/>
</dbReference>
<dbReference type="Pfam" id="PF07676">
    <property type="entry name" value="PD40"/>
    <property type="match status" value="4"/>
</dbReference>
<evidence type="ECO:0000256" key="2">
    <source>
        <dbReference type="SAM" id="SignalP"/>
    </source>
</evidence>
<dbReference type="AlphaFoldDB" id="A0A0N5A1U3"/>
<dbReference type="Proteomes" id="UP000038045">
    <property type="component" value="Unplaced"/>
</dbReference>
<evidence type="ECO:0000313" key="4">
    <source>
        <dbReference type="WBParaSite" id="PTRK_0001559000.1"/>
    </source>
</evidence>
<name>A0A0N5A1U3_PARTI</name>
<evidence type="ECO:0000313" key="3">
    <source>
        <dbReference type="Proteomes" id="UP000038045"/>
    </source>
</evidence>
<comment type="similarity">
    <text evidence="1">Belongs to the TolB family.</text>
</comment>
<evidence type="ECO:0000256" key="1">
    <source>
        <dbReference type="ARBA" id="ARBA00009820"/>
    </source>
</evidence>
<feature type="signal peptide" evidence="2">
    <location>
        <begin position="1"/>
        <end position="17"/>
    </location>
</feature>
<keyword evidence="3" id="KW-1185">Reference proteome</keyword>
<keyword evidence="2" id="KW-0732">Signal</keyword>
<sequence length="752" mass="84662">MYLISLFLLVTFNLSLCDKEDYLYNITKITFGGGNFNSYISDDGKYILYQGGGLKEYGTKCSGIYRQKLSLINGKINSKIDRVTNGLGASSTGRFLPESNDIIFASTFRSLNLSLIDISSTCPQSICYGAERHKNNTIDNICRRPLLMNIFNDYDIYKVNKYGNIIGILTNDSYYNNEPAPSPDGSLIAYSSSKSGSLNIWLMNSDGNNKKQLTNNVGYTGLPSWSPSGKYILYTAYIPKDKEKIKEFNKLLSFGLVDISSTEIHLVSIDGKINTQLTFLNSTSFSTTWITDNAFIFSSNYESSFNGADDFALYIFNITTMKVIRITFNEDGFDSFPSYNKKLNILTWSSNRNRNVNDLSEFNIYMAYLGKEGTKPILEEEHDDGRIKNKVKDYLKMKDLHYPGEKHLKNIHQLTFGGKNAEGYFVRDDTSFIFQAMGPNYETNCDQIYHLDLLPHLPSSDDIPQRLSSGLGATTCSYLFPSKMLSLHASTIKYVNLSGNILGGSCPQKKCSHIDKITDETLKHLCNTSYVWDIFPSYDIYLVNQFGNYIKRLTDTYGYDAEGTISPDGSLIVYTSMASGDLELWIMNADGSDKRQLTDMLGYDGGAFFSPDGNKIIFRASRPKTEKEIKKYKLLLSYGLVEPLEMELFVINVDGTGLRQVTSLGGSNWAPYYLTDNKRILFSSNFNGTNFGEFHIYIINDDGTGLEKVTNNTNGFNSFPMISYSGKNLIFGSNRNGNDSQELNLFFATWID</sequence>
<feature type="chain" id="PRO_5005892621" evidence="2">
    <location>
        <begin position="18"/>
        <end position="752"/>
    </location>
</feature>
<dbReference type="Gene3D" id="2.120.10.30">
    <property type="entry name" value="TolB, C-terminal domain"/>
    <property type="match status" value="3"/>
</dbReference>
<dbReference type="InterPro" id="IPR011659">
    <property type="entry name" value="WD40"/>
</dbReference>
<reference evidence="4" key="1">
    <citation type="submission" date="2017-02" db="UniProtKB">
        <authorList>
            <consortium name="WormBaseParasite"/>
        </authorList>
    </citation>
    <scope>IDENTIFICATION</scope>
</reference>
<dbReference type="PANTHER" id="PTHR36842">
    <property type="entry name" value="PROTEIN TOLB HOMOLOG"/>
    <property type="match status" value="1"/>
</dbReference>